<accession>A0AAD4WHI6</accession>
<evidence type="ECO:0000313" key="1">
    <source>
        <dbReference type="EMBL" id="KAI5343560.1"/>
    </source>
</evidence>
<reference evidence="1 2" key="1">
    <citation type="journal article" date="2022" name="G3 (Bethesda)">
        <title>Whole-genome sequence and methylome profiling of the almond [Prunus dulcis (Mill.) D.A. Webb] cultivar 'Nonpareil'.</title>
        <authorList>
            <person name="D'Amico-Willman K.M."/>
            <person name="Ouma W.Z."/>
            <person name="Meulia T."/>
            <person name="Sideli G.M."/>
            <person name="Gradziel T.M."/>
            <person name="Fresnedo-Ramirez J."/>
        </authorList>
    </citation>
    <scope>NUCLEOTIDE SEQUENCE [LARGE SCALE GENOMIC DNA]</scope>
    <source>
        <strain evidence="1">Clone GOH B32 T37-40</strain>
    </source>
</reference>
<organism evidence="1 2">
    <name type="scientific">Prunus dulcis</name>
    <name type="common">Almond</name>
    <name type="synonym">Amygdalus dulcis</name>
    <dbReference type="NCBI Taxonomy" id="3755"/>
    <lineage>
        <taxon>Eukaryota</taxon>
        <taxon>Viridiplantae</taxon>
        <taxon>Streptophyta</taxon>
        <taxon>Embryophyta</taxon>
        <taxon>Tracheophyta</taxon>
        <taxon>Spermatophyta</taxon>
        <taxon>Magnoliopsida</taxon>
        <taxon>eudicotyledons</taxon>
        <taxon>Gunneridae</taxon>
        <taxon>Pentapetalae</taxon>
        <taxon>rosids</taxon>
        <taxon>fabids</taxon>
        <taxon>Rosales</taxon>
        <taxon>Rosaceae</taxon>
        <taxon>Amygdaloideae</taxon>
        <taxon>Amygdaleae</taxon>
        <taxon>Prunus</taxon>
    </lineage>
</organism>
<sequence>MLSVVTCNSYLVLLRQVVPTAGYSSETGLDFPATVAGAILGLLAARPLAPPVRGTSSAAADTSPPLPAVPPPTPLVLGTSDMVADASPPLPAVPPPTPLILGTSDMATDASPPLPAVLPPTEIIDNSHTDSDAFIAGTSGRRSSRKNMSWQDRENFFIAFKAFFDGGVTILRSVDELLPLCYKFNGYVAFQGALVYPETVRS</sequence>
<protein>
    <submittedName>
        <fullName evidence="1">Uncharacterized protein</fullName>
    </submittedName>
</protein>
<dbReference type="Proteomes" id="UP001054821">
    <property type="component" value="Chromosome 2"/>
</dbReference>
<evidence type="ECO:0000313" key="2">
    <source>
        <dbReference type="Proteomes" id="UP001054821"/>
    </source>
</evidence>
<dbReference type="EMBL" id="JAJFAZ020000002">
    <property type="protein sequence ID" value="KAI5343560.1"/>
    <property type="molecule type" value="Genomic_DNA"/>
</dbReference>
<name>A0AAD4WHI6_PRUDU</name>
<proteinExistence type="predicted"/>
<keyword evidence="2" id="KW-1185">Reference proteome</keyword>
<dbReference type="AlphaFoldDB" id="A0AAD4WHI6"/>
<gene>
    <name evidence="1" type="ORF">L3X38_011436</name>
</gene>
<comment type="caution">
    <text evidence="1">The sequence shown here is derived from an EMBL/GenBank/DDBJ whole genome shotgun (WGS) entry which is preliminary data.</text>
</comment>